<protein>
    <submittedName>
        <fullName evidence="1">Uncharacterized protein</fullName>
    </submittedName>
</protein>
<organism evidence="1 2">
    <name type="scientific">Dorcoceras hygrometricum</name>
    <dbReference type="NCBI Taxonomy" id="472368"/>
    <lineage>
        <taxon>Eukaryota</taxon>
        <taxon>Viridiplantae</taxon>
        <taxon>Streptophyta</taxon>
        <taxon>Embryophyta</taxon>
        <taxon>Tracheophyta</taxon>
        <taxon>Spermatophyta</taxon>
        <taxon>Magnoliopsida</taxon>
        <taxon>eudicotyledons</taxon>
        <taxon>Gunneridae</taxon>
        <taxon>Pentapetalae</taxon>
        <taxon>asterids</taxon>
        <taxon>lamiids</taxon>
        <taxon>Lamiales</taxon>
        <taxon>Gesneriaceae</taxon>
        <taxon>Didymocarpoideae</taxon>
        <taxon>Trichosporeae</taxon>
        <taxon>Loxocarpinae</taxon>
        <taxon>Dorcoceras</taxon>
    </lineage>
</organism>
<sequence>MARMFRTLESSGLRGFLGVSRSMYEEALTQLSEGASVIDGKAVSAMEGKQVIITKELFIETFGMPTEGITSFGNLPPTVVEKMKVLFSLSGIPFKPSSKKKEMKVEYSLLKDIVAKSLTAKVGSFDAITTEQFESQGYILQIGKLLETFTGVDLGESMALHPLKVLNAKSAHTYKI</sequence>
<dbReference type="AlphaFoldDB" id="A0A2Z7CTA4"/>
<accession>A0A2Z7CTA4</accession>
<dbReference type="EMBL" id="KQ994531">
    <property type="protein sequence ID" value="KZV47949.1"/>
    <property type="molecule type" value="Genomic_DNA"/>
</dbReference>
<name>A0A2Z7CTA4_9LAMI</name>
<reference evidence="1 2" key="1">
    <citation type="journal article" date="2015" name="Proc. Natl. Acad. Sci. U.S.A.">
        <title>The resurrection genome of Boea hygrometrica: A blueprint for survival of dehydration.</title>
        <authorList>
            <person name="Xiao L."/>
            <person name="Yang G."/>
            <person name="Zhang L."/>
            <person name="Yang X."/>
            <person name="Zhao S."/>
            <person name="Ji Z."/>
            <person name="Zhou Q."/>
            <person name="Hu M."/>
            <person name="Wang Y."/>
            <person name="Chen M."/>
            <person name="Xu Y."/>
            <person name="Jin H."/>
            <person name="Xiao X."/>
            <person name="Hu G."/>
            <person name="Bao F."/>
            <person name="Hu Y."/>
            <person name="Wan P."/>
            <person name="Li L."/>
            <person name="Deng X."/>
            <person name="Kuang T."/>
            <person name="Xiang C."/>
            <person name="Zhu J.K."/>
            <person name="Oliver M.J."/>
            <person name="He Y."/>
        </authorList>
    </citation>
    <scope>NUCLEOTIDE SEQUENCE [LARGE SCALE GENOMIC DNA]</scope>
    <source>
        <strain evidence="2">cv. XS01</strain>
    </source>
</reference>
<gene>
    <name evidence="1" type="ORF">F511_38526</name>
</gene>
<proteinExistence type="predicted"/>
<keyword evidence="2" id="KW-1185">Reference proteome</keyword>
<evidence type="ECO:0000313" key="1">
    <source>
        <dbReference type="EMBL" id="KZV47949.1"/>
    </source>
</evidence>
<dbReference type="Proteomes" id="UP000250235">
    <property type="component" value="Unassembled WGS sequence"/>
</dbReference>
<evidence type="ECO:0000313" key="2">
    <source>
        <dbReference type="Proteomes" id="UP000250235"/>
    </source>
</evidence>